<organism evidence="1 2">
    <name type="scientific">Oleoguttula mirabilis</name>
    <dbReference type="NCBI Taxonomy" id="1507867"/>
    <lineage>
        <taxon>Eukaryota</taxon>
        <taxon>Fungi</taxon>
        <taxon>Dikarya</taxon>
        <taxon>Ascomycota</taxon>
        <taxon>Pezizomycotina</taxon>
        <taxon>Dothideomycetes</taxon>
        <taxon>Dothideomycetidae</taxon>
        <taxon>Mycosphaerellales</taxon>
        <taxon>Teratosphaeriaceae</taxon>
        <taxon>Oleoguttula</taxon>
    </lineage>
</organism>
<dbReference type="Proteomes" id="UP001324427">
    <property type="component" value="Unassembled WGS sequence"/>
</dbReference>
<evidence type="ECO:0008006" key="3">
    <source>
        <dbReference type="Google" id="ProtNLM"/>
    </source>
</evidence>
<evidence type="ECO:0000313" key="2">
    <source>
        <dbReference type="Proteomes" id="UP001324427"/>
    </source>
</evidence>
<reference evidence="1 2" key="1">
    <citation type="submission" date="2021-11" db="EMBL/GenBank/DDBJ databases">
        <title>Black yeast isolated from Biological Soil Crust.</title>
        <authorList>
            <person name="Kurbessoian T."/>
        </authorList>
    </citation>
    <scope>NUCLEOTIDE SEQUENCE [LARGE SCALE GENOMIC DNA]</scope>
    <source>
        <strain evidence="1 2">CCFEE 5522</strain>
    </source>
</reference>
<dbReference type="EMBL" id="JAVFHQ010000091">
    <property type="protein sequence ID" value="KAK4539509.1"/>
    <property type="molecule type" value="Genomic_DNA"/>
</dbReference>
<dbReference type="SUPFAM" id="SSF56112">
    <property type="entry name" value="Protein kinase-like (PK-like)"/>
    <property type="match status" value="1"/>
</dbReference>
<name>A0AAV9J3P8_9PEZI</name>
<dbReference type="AlphaFoldDB" id="A0AAV9J3P8"/>
<proteinExistence type="predicted"/>
<dbReference type="Gene3D" id="1.10.510.10">
    <property type="entry name" value="Transferase(Phosphotransferase) domain 1"/>
    <property type="match status" value="1"/>
</dbReference>
<comment type="caution">
    <text evidence="1">The sequence shown here is derived from an EMBL/GenBank/DDBJ whole genome shotgun (WGS) entry which is preliminary data.</text>
</comment>
<evidence type="ECO:0000313" key="1">
    <source>
        <dbReference type="EMBL" id="KAK4539509.1"/>
    </source>
</evidence>
<protein>
    <recommendedName>
        <fullName evidence="3">Protein kinase domain-containing protein</fullName>
    </recommendedName>
</protein>
<gene>
    <name evidence="1" type="ORF">LTR36_010854</name>
</gene>
<accession>A0AAV9J3P8</accession>
<keyword evidence="2" id="KW-1185">Reference proteome</keyword>
<sequence length="198" mass="22075">MAEMVKLKKGDEVGTTVTSDDAKHQFTVLETLKEPVTKEYGKYVSVVTASYGLPAAEGQPAPARQEVVVKCFLSIGESAFSNKFNKELRALKRLTSVGCQHTPKYIADFTVPGVTFCQYATELSYEDLEEDAPASLRAAWNTAFNAMSAVGVTHYSLRQRNVMYHKEEDKCYIVDFENSRISTPVDPWVSVSEQMPEL</sequence>
<dbReference type="InterPro" id="IPR011009">
    <property type="entry name" value="Kinase-like_dom_sf"/>
</dbReference>